<dbReference type="GO" id="GO:0008840">
    <property type="term" value="F:4-hydroxy-tetrahydrodipicolinate synthase activity"/>
    <property type="evidence" value="ECO:0007669"/>
    <property type="project" value="UniProtKB-EC"/>
</dbReference>
<dbReference type="Pfam" id="PF00701">
    <property type="entry name" value="DHDPS"/>
    <property type="match status" value="1"/>
</dbReference>
<reference evidence="1" key="1">
    <citation type="submission" date="2019-08" db="EMBL/GenBank/DDBJ databases">
        <authorList>
            <person name="Kucharzyk K."/>
            <person name="Murdoch R.W."/>
            <person name="Higgins S."/>
            <person name="Loffler F."/>
        </authorList>
    </citation>
    <scope>NUCLEOTIDE SEQUENCE</scope>
</reference>
<proteinExistence type="predicted"/>
<dbReference type="PANTHER" id="PTHR42849:SF1">
    <property type="entry name" value="N-ACETYLNEURAMINATE LYASE"/>
    <property type="match status" value="1"/>
</dbReference>
<dbReference type="InterPro" id="IPR013785">
    <property type="entry name" value="Aldolase_TIM"/>
</dbReference>
<protein>
    <submittedName>
        <fullName evidence="1">4-hydroxy-tetrahydrodipicolinate synthase</fullName>
        <ecNumber evidence="1">4.3.3.7</ecNumber>
    </submittedName>
</protein>
<evidence type="ECO:0000313" key="1">
    <source>
        <dbReference type="EMBL" id="MPM36432.1"/>
    </source>
</evidence>
<dbReference type="GO" id="GO:0005829">
    <property type="term" value="C:cytosol"/>
    <property type="evidence" value="ECO:0007669"/>
    <property type="project" value="TreeGrafter"/>
</dbReference>
<dbReference type="CDD" id="cd00408">
    <property type="entry name" value="DHDPS-like"/>
    <property type="match status" value="1"/>
</dbReference>
<name>A0A644Z6J0_9ZZZZ</name>
<dbReference type="AlphaFoldDB" id="A0A644Z6J0"/>
<comment type="caution">
    <text evidence="1">The sequence shown here is derived from an EMBL/GenBank/DDBJ whole genome shotgun (WGS) entry which is preliminary data.</text>
</comment>
<sequence>MLNPGFYCALGTPLDQNGRLLPHSYARQIEQQIANGVSGLLSMGTMGIQGCVRSDQFRAVAATAVEAAAGRVPVMVGAFDNSIARMNERISQLKGLDVAIVLTAPYYFELSRPSVMKYFRSAAESWGGDVYIYDHPFTARYKCNYPDMLELMKIPNVKGIKTGDLVLLKALMDTKGLRDDFTPIFSNSDLFVVGRTYGVKHYLDGIFACFPKTAGKAERAYAAGDFALGKELIDSIMHARDEMFVLGIWPAFTAAMNLLGCEGTFGPDYDTDFDDDRREKVRKILVNAGEL</sequence>
<dbReference type="InterPro" id="IPR002220">
    <property type="entry name" value="DapA-like"/>
</dbReference>
<organism evidence="1">
    <name type="scientific">bioreactor metagenome</name>
    <dbReference type="NCBI Taxonomy" id="1076179"/>
    <lineage>
        <taxon>unclassified sequences</taxon>
        <taxon>metagenomes</taxon>
        <taxon>ecological metagenomes</taxon>
    </lineage>
</organism>
<dbReference type="Gene3D" id="3.20.20.70">
    <property type="entry name" value="Aldolase class I"/>
    <property type="match status" value="1"/>
</dbReference>
<dbReference type="GO" id="GO:0008747">
    <property type="term" value="F:N-acetylneuraminate lyase activity"/>
    <property type="evidence" value="ECO:0007669"/>
    <property type="project" value="TreeGrafter"/>
</dbReference>
<dbReference type="GO" id="GO:0019262">
    <property type="term" value="P:N-acetylneuraminate catabolic process"/>
    <property type="evidence" value="ECO:0007669"/>
    <property type="project" value="TreeGrafter"/>
</dbReference>
<accession>A0A644Z6J0</accession>
<dbReference type="PIRSF" id="PIRSF001365">
    <property type="entry name" value="DHDPS"/>
    <property type="match status" value="1"/>
</dbReference>
<keyword evidence="1" id="KW-0456">Lyase</keyword>
<dbReference type="EMBL" id="VSSQ01007605">
    <property type="protein sequence ID" value="MPM36432.1"/>
    <property type="molecule type" value="Genomic_DNA"/>
</dbReference>
<dbReference type="PANTHER" id="PTHR42849">
    <property type="entry name" value="N-ACETYLNEURAMINATE LYASE"/>
    <property type="match status" value="1"/>
</dbReference>
<dbReference type="SMART" id="SM01130">
    <property type="entry name" value="DHDPS"/>
    <property type="match status" value="1"/>
</dbReference>
<dbReference type="SUPFAM" id="SSF51569">
    <property type="entry name" value="Aldolase"/>
    <property type="match status" value="1"/>
</dbReference>
<dbReference type="EC" id="4.3.3.7" evidence="1"/>
<gene>
    <name evidence="1" type="primary">dapA_42</name>
    <name evidence="1" type="ORF">SDC9_83028</name>
</gene>